<feature type="domain" description="SSD" evidence="7">
    <location>
        <begin position="211"/>
        <end position="335"/>
    </location>
</feature>
<feature type="transmembrane region" description="Helical" evidence="6">
    <location>
        <begin position="187"/>
        <end position="205"/>
    </location>
</feature>
<reference evidence="8 9" key="1">
    <citation type="submission" date="2020-08" db="EMBL/GenBank/DDBJ databases">
        <title>Genomic Encyclopedia of Type Strains, Phase III (KMG-III): the genomes of soil and plant-associated and newly described type strains.</title>
        <authorList>
            <person name="Whitman W."/>
        </authorList>
    </citation>
    <scope>NUCLEOTIDE SEQUENCE [LARGE SCALE GENOMIC DNA]</scope>
    <source>
        <strain evidence="8 9">CECT 3303</strain>
    </source>
</reference>
<dbReference type="Pfam" id="PF03176">
    <property type="entry name" value="MMPL"/>
    <property type="match status" value="2"/>
</dbReference>
<evidence type="ECO:0000256" key="3">
    <source>
        <dbReference type="ARBA" id="ARBA00022692"/>
    </source>
</evidence>
<dbReference type="GO" id="GO:0005886">
    <property type="term" value="C:plasma membrane"/>
    <property type="evidence" value="ECO:0007669"/>
    <property type="project" value="UniProtKB-SubCell"/>
</dbReference>
<comment type="caution">
    <text evidence="8">The sequence shown here is derived from an EMBL/GenBank/DDBJ whole genome shotgun (WGS) entry which is preliminary data.</text>
</comment>
<dbReference type="PROSITE" id="PS50156">
    <property type="entry name" value="SSD"/>
    <property type="match status" value="1"/>
</dbReference>
<proteinExistence type="predicted"/>
<keyword evidence="9" id="KW-1185">Reference proteome</keyword>
<evidence type="ECO:0000256" key="4">
    <source>
        <dbReference type="ARBA" id="ARBA00022989"/>
    </source>
</evidence>
<protein>
    <submittedName>
        <fullName evidence="8">RND superfamily putative drug exporter</fullName>
    </submittedName>
</protein>
<dbReference type="InterPro" id="IPR000731">
    <property type="entry name" value="SSD"/>
</dbReference>
<organism evidence="8 9">
    <name type="scientific">Planomonospora venezuelensis</name>
    <dbReference type="NCBI Taxonomy" id="1999"/>
    <lineage>
        <taxon>Bacteria</taxon>
        <taxon>Bacillati</taxon>
        <taxon>Actinomycetota</taxon>
        <taxon>Actinomycetes</taxon>
        <taxon>Streptosporangiales</taxon>
        <taxon>Streptosporangiaceae</taxon>
        <taxon>Planomonospora</taxon>
    </lineage>
</organism>
<name>A0A841D1N3_PLAVE</name>
<evidence type="ECO:0000256" key="2">
    <source>
        <dbReference type="ARBA" id="ARBA00022475"/>
    </source>
</evidence>
<feature type="transmembrane region" description="Helical" evidence="6">
    <location>
        <begin position="312"/>
        <end position="337"/>
    </location>
</feature>
<keyword evidence="4 6" id="KW-1133">Transmembrane helix</keyword>
<evidence type="ECO:0000256" key="5">
    <source>
        <dbReference type="ARBA" id="ARBA00023136"/>
    </source>
</evidence>
<feature type="transmembrane region" description="Helical" evidence="6">
    <location>
        <begin position="367"/>
        <end position="387"/>
    </location>
</feature>
<sequence>MQRFSEFVLRHKLLVTLIWLALSAAGVVAITRMEGRLSEGFSQPGQAAFETNQAIARTYGSEAGNEPLIPVITLPEGRTVDSPGTREVLGKAFASVAETTGARVVSYADTGDPRFVGRDGRTTFALVFTPDVAEEFRGADQSGPVAAALGSALPDGTAVQVTGMDPLEESGDGGGGGGGISLLAETLIGGVGALAVLAFVFGSFLALVPLLIAAVSILACFLSIYGLAGVTPVSDIVQYIVAMLGLGVAIDYSLLLVTRWREEQSSGHRGDEAVRRAMATAGRAVIFSGVTVAIGLFAMVLLPVPFLRSVGYGGLLIPVVSMLAVITLLPVILATMGRRLDWPRLRKDSSASPGWTAWARRVVRYRWPAAVASCAVLLALAGTALGLRLGEADSGSLAKSGPAYEALTTLKSQGVSSGVLTPIDVLVSGDPAPVAARLAAVPGVRTAAAPDSPAWRKEGTALITVVPAAEGSSREGQETVERVRAAVPESARVGGPTAENMDFVQAVYGSFPLMLLLISVVTFLLLARGFRSLLLPLKAILLNLLSLAAVIGAMVLVWQYGYGSKLIWNIEPTGAIVDFVPVMVFAFLYGLSMDYEVFILARMREEYDRTGSTHSAIVEGIGRTGRLVTSAALILFLAFASLAAAPAVELKIFATGLGLGVLLDATVIRALLVPALVSLMGRWNWWLPVWAARLLRVPPSAAESSRPDPVPVTVP</sequence>
<dbReference type="SUPFAM" id="SSF82866">
    <property type="entry name" value="Multidrug efflux transporter AcrB transmembrane domain"/>
    <property type="match status" value="2"/>
</dbReference>
<evidence type="ECO:0000259" key="7">
    <source>
        <dbReference type="PROSITE" id="PS50156"/>
    </source>
</evidence>
<dbReference type="PANTHER" id="PTHR33406">
    <property type="entry name" value="MEMBRANE PROTEIN MJ1562-RELATED"/>
    <property type="match status" value="1"/>
</dbReference>
<dbReference type="RefSeq" id="WP_184939871.1">
    <property type="nucleotide sequence ID" value="NZ_BAAAWZ010000001.1"/>
</dbReference>
<keyword evidence="3 6" id="KW-0812">Transmembrane</keyword>
<dbReference type="InterPro" id="IPR004869">
    <property type="entry name" value="MMPL_dom"/>
</dbReference>
<feature type="transmembrane region" description="Helical" evidence="6">
    <location>
        <begin position="210"/>
        <end position="230"/>
    </location>
</feature>
<feature type="transmembrane region" description="Helical" evidence="6">
    <location>
        <begin position="284"/>
        <end position="306"/>
    </location>
</feature>
<dbReference type="Gene3D" id="1.20.1640.10">
    <property type="entry name" value="Multidrug efflux transporter AcrB transmembrane domain"/>
    <property type="match status" value="2"/>
</dbReference>
<accession>A0A841D1N3</accession>
<dbReference type="Proteomes" id="UP000562352">
    <property type="component" value="Unassembled WGS sequence"/>
</dbReference>
<gene>
    <name evidence="8" type="ORF">FHS22_001675</name>
</gene>
<evidence type="ECO:0000256" key="1">
    <source>
        <dbReference type="ARBA" id="ARBA00004651"/>
    </source>
</evidence>
<keyword evidence="5 6" id="KW-0472">Membrane</keyword>
<evidence type="ECO:0000313" key="8">
    <source>
        <dbReference type="EMBL" id="MBB5962414.1"/>
    </source>
</evidence>
<feature type="transmembrane region" description="Helical" evidence="6">
    <location>
        <begin position="236"/>
        <end position="257"/>
    </location>
</feature>
<dbReference type="PANTHER" id="PTHR33406:SF13">
    <property type="entry name" value="MEMBRANE PROTEIN YDFJ"/>
    <property type="match status" value="1"/>
</dbReference>
<feature type="transmembrane region" description="Helical" evidence="6">
    <location>
        <begin position="580"/>
        <end position="601"/>
    </location>
</feature>
<keyword evidence="2" id="KW-1003">Cell membrane</keyword>
<dbReference type="InterPro" id="IPR050545">
    <property type="entry name" value="Mycobact_MmpL"/>
</dbReference>
<dbReference type="AlphaFoldDB" id="A0A841D1N3"/>
<feature type="transmembrane region" description="Helical" evidence="6">
    <location>
        <begin position="539"/>
        <end position="560"/>
    </location>
</feature>
<feature type="transmembrane region" description="Helical" evidence="6">
    <location>
        <begin position="627"/>
        <end position="646"/>
    </location>
</feature>
<evidence type="ECO:0000313" key="9">
    <source>
        <dbReference type="Proteomes" id="UP000562352"/>
    </source>
</evidence>
<feature type="transmembrane region" description="Helical" evidence="6">
    <location>
        <begin position="506"/>
        <end position="527"/>
    </location>
</feature>
<comment type="subcellular location">
    <subcellularLocation>
        <location evidence="1">Cell membrane</location>
        <topology evidence="1">Multi-pass membrane protein</topology>
    </subcellularLocation>
</comment>
<evidence type="ECO:0000256" key="6">
    <source>
        <dbReference type="SAM" id="Phobius"/>
    </source>
</evidence>
<dbReference type="EMBL" id="JACHJJ010000004">
    <property type="protein sequence ID" value="MBB5962414.1"/>
    <property type="molecule type" value="Genomic_DNA"/>
</dbReference>